<gene>
    <name evidence="1" type="ORF">E5331_14460</name>
</gene>
<evidence type="ECO:0000313" key="1">
    <source>
        <dbReference type="EMBL" id="TGY77504.1"/>
    </source>
</evidence>
<dbReference type="EMBL" id="SRYB01000024">
    <property type="protein sequence ID" value="TGY77504.1"/>
    <property type="molecule type" value="Genomic_DNA"/>
</dbReference>
<dbReference type="Proteomes" id="UP000306319">
    <property type="component" value="Unassembled WGS sequence"/>
</dbReference>
<comment type="caution">
    <text evidence="1">The sequence shown here is derived from an EMBL/GenBank/DDBJ whole genome shotgun (WGS) entry which is preliminary data.</text>
</comment>
<name>A0AC61REG0_9BACT</name>
<protein>
    <submittedName>
        <fullName evidence="1">Uncharacterized protein</fullName>
    </submittedName>
</protein>
<proteinExistence type="predicted"/>
<reference evidence="1" key="1">
    <citation type="submission" date="2019-04" db="EMBL/GenBank/DDBJ databases">
        <title>Microbes associate with the intestines of laboratory mice.</title>
        <authorList>
            <person name="Navarre W."/>
            <person name="Wong E."/>
            <person name="Huang K."/>
            <person name="Tropini C."/>
            <person name="Ng K."/>
            <person name="Yu B."/>
        </authorList>
    </citation>
    <scope>NUCLEOTIDE SEQUENCE</scope>
    <source>
        <strain evidence="1">NM04_E33</strain>
    </source>
</reference>
<evidence type="ECO:0000313" key="2">
    <source>
        <dbReference type="Proteomes" id="UP000306319"/>
    </source>
</evidence>
<sequence>MRPFLFRIKVAICFLLLLLTMACGRRKEGDRVRAVYYWNTTFRIDSLKRDFLDRHQIGKIYVRYFDVVPDESGGFPMPNATIRIDSVPADLNREIVPVVFILPDALDCDRRRLADMILRRVKQMSETHGMGTVTELQIDCDWTRSTRDDFFDLMQSLKDMTAKDGITLSSTIRLHQLAGSPPPADKGVLMVYNTGDMRDIGKEKPILDPDDVMPYLKYIKDYPLPLVSAYPIYRWDLLFRNGEFVDIMHSDDDLPVLQSDSIVVRQPSITDIIRCRREIESRRLECADEIILFDLNNFNIKRYDKQNFEDIFN</sequence>
<keyword evidence="2" id="KW-1185">Reference proteome</keyword>
<organism evidence="1 2">
    <name type="scientific">Lepagella muris</name>
    <dbReference type="NCBI Taxonomy" id="3032870"/>
    <lineage>
        <taxon>Bacteria</taxon>
        <taxon>Pseudomonadati</taxon>
        <taxon>Bacteroidota</taxon>
        <taxon>Bacteroidia</taxon>
        <taxon>Bacteroidales</taxon>
        <taxon>Muribaculaceae</taxon>
        <taxon>Lepagella</taxon>
    </lineage>
</organism>
<accession>A0AC61REG0</accession>